<feature type="region of interest" description="Disordered" evidence="1">
    <location>
        <begin position="195"/>
        <end position="222"/>
    </location>
</feature>
<accession>G7HXR4</accession>
<dbReference type="Proteomes" id="UP000004840">
    <property type="component" value="Unassembled WGS sequence"/>
</dbReference>
<proteinExistence type="predicted"/>
<dbReference type="EMBL" id="CAFW01000068">
    <property type="protein sequence ID" value="CCE54979.1"/>
    <property type="molecule type" value="Genomic_DNA"/>
</dbReference>
<evidence type="ECO:0000313" key="3">
    <source>
        <dbReference type="Proteomes" id="UP000004840"/>
    </source>
</evidence>
<reference evidence="2 3" key="1">
    <citation type="journal article" date="2012" name="J. Bacteriol.">
        <title>Genome Sequence of Corynebacterium casei UCMA 3821, Isolated from a Smear-Ripened Cheese.</title>
        <authorList>
            <person name="Monnet C."/>
            <person name="Loux V."/>
            <person name="Bento P."/>
            <person name="Gibrat J.F."/>
            <person name="Straub C."/>
            <person name="Bonnarme P."/>
            <person name="Landaud S."/>
            <person name="Irlinger F."/>
        </authorList>
    </citation>
    <scope>NUCLEOTIDE SEQUENCE [LARGE SCALE GENOMIC DNA]</scope>
    <source>
        <strain evidence="2 3">UCMA 3821</strain>
    </source>
</reference>
<organism evidence="2 3">
    <name type="scientific">Corynebacterium casei UCMA 3821</name>
    <dbReference type="NCBI Taxonomy" id="1110505"/>
    <lineage>
        <taxon>Bacteria</taxon>
        <taxon>Bacillati</taxon>
        <taxon>Actinomycetota</taxon>
        <taxon>Actinomycetes</taxon>
        <taxon>Mycobacteriales</taxon>
        <taxon>Corynebacteriaceae</taxon>
        <taxon>Corynebacterium</taxon>
    </lineage>
</organism>
<comment type="caution">
    <text evidence="2">The sequence shown here is derived from an EMBL/GenBank/DDBJ whole genome shotgun (WGS) entry which is preliminary data.</text>
</comment>
<gene>
    <name evidence="2" type="ORF">CCAS_07280</name>
</gene>
<evidence type="ECO:0000313" key="2">
    <source>
        <dbReference type="EMBL" id="CCE54979.1"/>
    </source>
</evidence>
<sequence>MTARQRITAINPVFPGLTAAGDASATRRTFARISHVQVSLPGGTSSRGAQEKMRLASGCGHAFAVDREDFENPRLRQHGVGVSVCAQLPLGEEEHVVRVADREVEVVERAEDRYPKVLQELHEGESVLDVEVVRGLVQYQQSGVVTEGSCEKCALQLSAGESCDWFGREFVESDARQGAIDLVRGECLRAQSDEFGHGDVGKGPRVLPENSDLPSPVASAHRADVFTVDRDGAGEGRMVSGKEAQES</sequence>
<name>G7HXR4_9CORY</name>
<evidence type="ECO:0000256" key="1">
    <source>
        <dbReference type="SAM" id="MobiDB-lite"/>
    </source>
</evidence>
<dbReference type="AntiFam" id="ANF00142">
    <property type="entry name" value="Shadow ORF (opposite yadG)"/>
</dbReference>
<dbReference type="AntiFam" id="ANF00095">
    <property type="entry name" value="Shadow ORF (opposite ABC transporters)"/>
</dbReference>
<dbReference type="AlphaFoldDB" id="G7HXR4"/>
<protein>
    <submittedName>
        <fullName evidence="2">Uncharacterized protein</fullName>
    </submittedName>
</protein>